<organism evidence="4">
    <name type="scientific">Lygus hesperus</name>
    <name type="common">Western plant bug</name>
    <dbReference type="NCBI Taxonomy" id="30085"/>
    <lineage>
        <taxon>Eukaryota</taxon>
        <taxon>Metazoa</taxon>
        <taxon>Ecdysozoa</taxon>
        <taxon>Arthropoda</taxon>
        <taxon>Hexapoda</taxon>
        <taxon>Insecta</taxon>
        <taxon>Pterygota</taxon>
        <taxon>Neoptera</taxon>
        <taxon>Paraneoptera</taxon>
        <taxon>Hemiptera</taxon>
        <taxon>Heteroptera</taxon>
        <taxon>Panheteroptera</taxon>
        <taxon>Cimicomorpha</taxon>
        <taxon>Miridae</taxon>
        <taxon>Mirini</taxon>
        <taxon>Lygus</taxon>
    </lineage>
</organism>
<feature type="compositionally biased region" description="Polar residues" evidence="2">
    <location>
        <begin position="591"/>
        <end position="601"/>
    </location>
</feature>
<feature type="compositionally biased region" description="Polar residues" evidence="2">
    <location>
        <begin position="1085"/>
        <end position="1094"/>
    </location>
</feature>
<dbReference type="EMBL" id="GBRD01016952">
    <property type="protein sequence ID" value="JAG48875.1"/>
    <property type="molecule type" value="Transcribed_RNA"/>
</dbReference>
<feature type="compositionally biased region" description="Low complexity" evidence="2">
    <location>
        <begin position="792"/>
        <end position="809"/>
    </location>
</feature>
<keyword evidence="1" id="KW-0175">Coiled coil</keyword>
<dbReference type="PANTHER" id="PTHR16267">
    <property type="entry name" value="BANK1/PIK3AP1 FAMILY MEMBER"/>
    <property type="match status" value="1"/>
</dbReference>
<dbReference type="Pfam" id="PF14545">
    <property type="entry name" value="DBB"/>
    <property type="match status" value="1"/>
</dbReference>
<name>A0A0K8S811_LYGHE</name>
<dbReference type="SMART" id="SM01282">
    <property type="entry name" value="DBB"/>
    <property type="match status" value="1"/>
</dbReference>
<feature type="coiled-coil region" evidence="1">
    <location>
        <begin position="719"/>
        <end position="753"/>
    </location>
</feature>
<feature type="region of interest" description="Disordered" evidence="2">
    <location>
        <begin position="1009"/>
        <end position="1094"/>
    </location>
</feature>
<dbReference type="GO" id="GO:0005104">
    <property type="term" value="F:fibroblast growth factor receptor binding"/>
    <property type="evidence" value="ECO:0007669"/>
    <property type="project" value="TreeGrafter"/>
</dbReference>
<dbReference type="GO" id="GO:0005829">
    <property type="term" value="C:cytosol"/>
    <property type="evidence" value="ECO:0007669"/>
    <property type="project" value="TreeGrafter"/>
</dbReference>
<feature type="compositionally biased region" description="Polar residues" evidence="2">
    <location>
        <begin position="1165"/>
        <end position="1175"/>
    </location>
</feature>
<dbReference type="Gene3D" id="3.40.50.10140">
    <property type="entry name" value="Toll/interleukin-1 receptor homology (TIR) domain"/>
    <property type="match status" value="1"/>
</dbReference>
<feature type="compositionally biased region" description="Low complexity" evidence="2">
    <location>
        <begin position="1041"/>
        <end position="1050"/>
    </location>
</feature>
<feature type="domain" description="DBB" evidence="3">
    <location>
        <begin position="264"/>
        <end position="401"/>
    </location>
</feature>
<feature type="region of interest" description="Disordered" evidence="2">
    <location>
        <begin position="792"/>
        <end position="846"/>
    </location>
</feature>
<feature type="compositionally biased region" description="Basic and acidic residues" evidence="2">
    <location>
        <begin position="643"/>
        <end position="654"/>
    </location>
</feature>
<feature type="region of interest" description="Disordered" evidence="2">
    <location>
        <begin position="562"/>
        <end position="669"/>
    </location>
</feature>
<evidence type="ECO:0000313" key="4">
    <source>
        <dbReference type="EMBL" id="JAG48875.1"/>
    </source>
</evidence>
<feature type="compositionally biased region" description="Polar residues" evidence="2">
    <location>
        <begin position="657"/>
        <end position="669"/>
    </location>
</feature>
<feature type="compositionally biased region" description="Low complexity" evidence="2">
    <location>
        <begin position="1151"/>
        <end position="1164"/>
    </location>
</feature>
<reference evidence="4" key="1">
    <citation type="submission" date="2014-09" db="EMBL/GenBank/DDBJ databases">
        <authorList>
            <person name="Magalhaes I.L.F."/>
            <person name="Oliveira U."/>
            <person name="Santos F.R."/>
            <person name="Vidigal T.H.D.A."/>
            <person name="Brescovit A.D."/>
            <person name="Santos A.J."/>
        </authorList>
    </citation>
    <scope>NUCLEOTIDE SEQUENCE</scope>
</reference>
<dbReference type="InterPro" id="IPR017893">
    <property type="entry name" value="DBB_domain"/>
</dbReference>
<dbReference type="GO" id="GO:0005068">
    <property type="term" value="F:transmembrane receptor protein tyrosine kinase adaptor activity"/>
    <property type="evidence" value="ECO:0007669"/>
    <property type="project" value="TreeGrafter"/>
</dbReference>
<dbReference type="PANTHER" id="PTHR16267:SF11">
    <property type="entry name" value="STUMPS, ISOFORM E"/>
    <property type="match status" value="1"/>
</dbReference>
<dbReference type="PROSITE" id="PS51376">
    <property type="entry name" value="DBB"/>
    <property type="match status" value="1"/>
</dbReference>
<feature type="compositionally biased region" description="Acidic residues" evidence="2">
    <location>
        <begin position="1025"/>
        <end position="1038"/>
    </location>
</feature>
<feature type="compositionally biased region" description="Low complexity" evidence="2">
    <location>
        <begin position="607"/>
        <end position="619"/>
    </location>
</feature>
<protein>
    <recommendedName>
        <fullName evidence="3">DBB domain-containing protein</fullName>
    </recommendedName>
</protein>
<feature type="region of interest" description="Disordered" evidence="2">
    <location>
        <begin position="1151"/>
        <end position="1175"/>
    </location>
</feature>
<proteinExistence type="predicted"/>
<dbReference type="InterPro" id="IPR052446">
    <property type="entry name" value="B-cell_PI3K-Signaling_Adptrs"/>
</dbReference>
<sequence length="1228" mass="137399">MEALDNPSYFRLEGDPQEWISGAPRARDMAPEERKWHRRWSTKSDSAGERVVLGTSSARFINHTAPTPANRRHSSYTSTLTKRSQSVVAAKNNPGMLDITIVSSKDSEAAHLWVNYLTSCFQQISKDEHKPPFKLAKVNAEDVLMGMSVEGSCGSRLQIVIVCPVFLDALASSPGAPILASMLQPASVLAMLLGVSQQTLEAHHLSNLFRFEQWRKQTVKDQDATFVGDFLGVAMDILSRTWQMQQAIAQMNKAQDSNRAQFSITPKKIKVGQNKLLILLNDPVSAHDKITISVDKNGTNIEVPVIKRRNPYTLQFSMPSSCLQTSIIVSVNVERNGRSLGQKLVKCESKLRELDQLLRSTDNPLVFMCQSLGITNGDKDQLDNFLVAAFKKNMPPNFNLLNTHPVKQLQSKEEYPTLLHFAAKYGLEKLCWQLIESPGGELACQMQNCNHHNPAEIALHAGHTKLANALQGYLKIWHQMTELTSMYTYLKEVTEKPQDFGEGNYLLPRPINDTYLIPPKARPVVPTSLPLGLQETYQSPGSPKDFFADHLPSKDLTGFALPPSTTKEAFQLPPSPTEDYQMPMTPKELYQPTSPLENYQSPPHARPFTPMTPSTPSSPLDGPKFSTAYLHMHSPASETGSGHFDHILGPEKKYSSAHPSNENLSIASSSGHHYMNTSCSASTCSKSPQDELLEIINDFKNNVFTIAEVEKLVENWRNRNDVQQSFREKQEQLNRMRHEYEKIQQQMKDQLKRATPFDRIKKFFSRKHKHEGCPKSRSTSESVCHRPVSSLSVHSSCSSSSSGRMSTASGTSLGDSGTHSDPDEKKSEITGAEKSSPTHSHGPDFTFHDVRLQSVQENEAITCCHDEYVNASPERLPLALPPKRLGFPPPLVEKTVVQVHRSDVKSESDDKCDVQSEKVSGKVENVVGIKEVNNNGLATLATMESDDEMDILEHSEKLLKTIAEALPSYEQDDVLSPTETEFTQNGTFIDEAKEVLDLSELETKDFELSFDRDDVDNTAETKETEESDEKEESSNEEEPLLKSSTSSTPTERMEKEFDSSYYMNVDHTASNAKEYVELPQGENLPVSQESPASRFQESFSKIQAAFSKMQESSCKKQEIFCKSQESLCKNQESSFMGQASFSKSQEFFSKSQESSSKSQESSFKNQDSSQESSCRIQESFIKTQETVCKSQEYMNIGAQVPDLREYVNVSLYPTPPLPPKCKNKNVLL</sequence>
<evidence type="ECO:0000256" key="2">
    <source>
        <dbReference type="SAM" id="MobiDB-lite"/>
    </source>
</evidence>
<dbReference type="AlphaFoldDB" id="A0A0K8S811"/>
<dbReference type="InterPro" id="IPR035897">
    <property type="entry name" value="Toll_tir_struct_dom_sf"/>
</dbReference>
<evidence type="ECO:0000259" key="3">
    <source>
        <dbReference type="PROSITE" id="PS51376"/>
    </source>
</evidence>
<feature type="compositionally biased region" description="Basic and acidic residues" evidence="2">
    <location>
        <begin position="818"/>
        <end position="828"/>
    </location>
</feature>
<evidence type="ECO:0000256" key="1">
    <source>
        <dbReference type="SAM" id="Coils"/>
    </source>
</evidence>
<accession>A0A0K8S811</accession>